<dbReference type="OrthoDB" id="5848316at2759"/>
<dbReference type="RefSeq" id="XP_020307075.1">
    <property type="nucleotide sequence ID" value="XM_020449386.1"/>
</dbReference>
<dbReference type="EMBL" id="JH712081">
    <property type="protein sequence ID" value="EJD76265.1"/>
    <property type="molecule type" value="Genomic_DNA"/>
</dbReference>
<feature type="coiled-coil region" evidence="1">
    <location>
        <begin position="1195"/>
        <end position="1327"/>
    </location>
</feature>
<dbReference type="OMA" id="EMLQSQH"/>
<feature type="coiled-coil region" evidence="1">
    <location>
        <begin position="814"/>
        <end position="841"/>
    </location>
</feature>
<dbReference type="InParanoid" id="A0A1S0UL30"/>
<name>A0A1S0UL30_LOALO</name>
<feature type="coiled-coil region" evidence="1">
    <location>
        <begin position="1749"/>
        <end position="1779"/>
    </location>
</feature>
<feature type="coiled-coil region" evidence="1">
    <location>
        <begin position="307"/>
        <end position="381"/>
    </location>
</feature>
<protein>
    <submittedName>
        <fullName evidence="2">Uncharacterized protein</fullName>
    </submittedName>
</protein>
<feature type="coiled-coil region" evidence="1">
    <location>
        <begin position="424"/>
        <end position="555"/>
    </location>
</feature>
<sequence>MTAISTCLQCVAYNEQLNRKADEIKTLEEHVLKLAHKLQDESRRKEEAQERLSDKVIRLNDYAIKIRNLEEQLQSATDRRPISELSRAEVDSIIGRDLERIHSQLIEKDMKIMELSDIILEKEGHIIELQEMCHEQGELMQAKARAFHIIQQKLLDLGTRTTREDSTETDAGYVFESSFSPLSSLQQQQQKDQRHQNDSILPGHAVVHFKMGSSGSPPPVDPSEEYSSIIEDDGKIQDDLDANDVGNASSLYKKKHRKKVTFDLPPRKELGIDNGQEEGDDIMQAFIDVTAENDQLRQTIQEMEKCASNSQNHLSQLHTQLDEMRRDCRNQVLKARASMQGKIRDLEDKISAMNTGHTNKIEHLNANIETLRADREWTLEENARLLKLLDSYKQKLSDAWETMGARQEENKKLRSKLDNDRVLIVQLADDLEEAQQTANILLEQKISVLDDVERLKEALEAQDQYIELLEKDTVIYEEHVGLLRDSLGTSKAERKALIRSKAYEAKLRALEREKEQMNRRSNDEKLHIKALSLKISLLEAERTVLISRNDELESQLIQLGENVSTASVVASSTATVTPAAIEIISNVVNSGSAFKPVHTHMMMQVRRNDGRQAATEVLQWPMSENVATAYEHQYDKKLVNNMRAELDIAREEYSLVQEKIVYMGYVNFELEHQLKDAREKLEEAEIRARQAEEQAEEARRNCAQQEKYQKSLQSEFLVKFKEVNDLKEELVLKNEQLNARMTGNNKRNEEIKLWRLAVDEMEAVHKEIRMLEKQLNDEKAAMKSKWAEVRTILLERKEDMSRKTSNAESVAGGEQNTTNKLKEMINTISDLKNTVDKQAKQLEFDKTEKRKFKAVIRQLQADKRAVVTSSALKSNDGEQHVGRHEAQIIGLQRQRDFMDRELTLLCTLNNSKDVLIQSLKAKLEGICSEKLELSDLRSENDKNEMHAKQLQTDCGRFHLQLQLSPEQYVDALPSNAGTHHQTQLQQTQQEMEFMEKESEIKDLSMAAKSANVTANENVNIEMRVRMEKLTEAMQQRDIEMQKILNENEALKIKCVESTAALNLLSGKLERRSQEKDAIIEMLQSQHTYLTQTILLNEKTEKQLMTSPTISRGTNTDIEPKCKVLDASTIMEEADSGPILIMRHHQIQTGTDFHLSETLETRQKLTSGKVIHNDNSVLESENQEVCQCVNKSNQMHENLTDDVRQLMILNAELETAVEVLKGEIWTLNEQLKGSLVDREDLSDKLCELSQRHEEEIERARERERDLEEQKDMAEKSQRQAALAENESNLRLVEWQEKSAQMENSRIELENAYAKLSEYYQQLQQAYNALYAQFNTCKIDSNTQTIMDSNTFKTSEEFAEKIQYLKSELAQQKTELKRQGVEFQHVRNLLREYLYVTLKNVRDLREMNLKLFKDVIVDSVPAVQAQLHKSLKEVHSYAEEVIVKWFKEKELKDVEIAVAVQQLMNGVPVENISQTQGLSLSVIVDAVNKKFLEKKSENTALKNDLWNKRSDKAALEMKIQQSASEKKEGPELKIKELEDLLQVTQFSLSEHAIKCQQLQIELNALRSATDQNGPRAAKYGTTGSDAWNCSTPCTICRELKQSKQPAPTPQLQLAILAARLTTKIADNDALFRCNAELAQTNLRLQNEVEELREQMTRYNTSSSNIDTSATNQQSLQQQHIPKQPSNQSIKQKAMYIEEKELIWETGAKLSISEFQIAYQQPSSNQQIAGFTMTNEIQMTNLIKPESQKQDSESLEKKLNATKEYSKELEEKNEVKNNAERLDKCLEVSAEYCLERGNKVEQPETELETRQHEDAKHKQKLEVTRITNEELLSLKSQNMQLTGFVRNPKQELELEKLGEKLQCENEGIHHRLVGFTEEFEKQKEVAKGKLEKDEHKAKDSDWILDGAPGVFQTLLEEQMQDIPRDSTIKRSRMQILRKLEEQLQQKEIELQKLQEENRSLNEQLKSQQQLIEGLEKKLAVTQGYSMILQEKNMSMKQEIIDRKKKYEEVVIEKSRLTGKVENEVKAELLEEITVLKRENEGLVEELTRKQAFLDEEKRNMKAELVNLECQLANREILLQELMTELKHTQEENIQIRRQLDNYGAQMSELHQKNEVTQEFRQQLVEAQKKAIKLERKLNQVVEQNGLLKNGEQKLMDALMVSNKQLAEMESKNERLESEIFNLQASLLKTAEKAKKTDRPEKSVMHDANAVVEIHGETRISSATMQLHNAFVEESAQEMQTELSALKKSFEPALQRTTHCFQQNDDKLRRRKGGGGGFQGAEKI</sequence>
<dbReference type="KEGG" id="loa:LOAG_16734"/>
<evidence type="ECO:0000313" key="2">
    <source>
        <dbReference type="EMBL" id="EJD76265.1"/>
    </source>
</evidence>
<gene>
    <name evidence="2" type="ORF">LOAG_16734</name>
</gene>
<proteinExistence type="predicted"/>
<feature type="coiled-coil region" evidence="1">
    <location>
        <begin position="639"/>
        <end position="781"/>
    </location>
</feature>
<dbReference type="GeneID" id="9943583"/>
<organism evidence="2">
    <name type="scientific">Loa loa</name>
    <name type="common">Eye worm</name>
    <name type="synonym">Filaria loa</name>
    <dbReference type="NCBI Taxonomy" id="7209"/>
    <lineage>
        <taxon>Eukaryota</taxon>
        <taxon>Metazoa</taxon>
        <taxon>Ecdysozoa</taxon>
        <taxon>Nematoda</taxon>
        <taxon>Chromadorea</taxon>
        <taxon>Rhabditida</taxon>
        <taxon>Spirurina</taxon>
        <taxon>Spiruromorpha</taxon>
        <taxon>Filarioidea</taxon>
        <taxon>Onchocercidae</taxon>
        <taxon>Loa</taxon>
    </lineage>
</organism>
<feature type="coiled-coil region" evidence="1">
    <location>
        <begin position="1632"/>
        <end position="1659"/>
    </location>
</feature>
<reference evidence="2" key="1">
    <citation type="submission" date="2012-04" db="EMBL/GenBank/DDBJ databases">
        <title>The Genome Sequence of Loa loa.</title>
        <authorList>
            <consortium name="The Broad Institute Genome Sequencing Platform"/>
            <consortium name="Broad Institute Genome Sequencing Center for Infectious Disease"/>
            <person name="Nutman T.B."/>
            <person name="Fink D.L."/>
            <person name="Russ C."/>
            <person name="Young S."/>
            <person name="Zeng Q."/>
            <person name="Gargeya S."/>
            <person name="Alvarado L."/>
            <person name="Berlin A."/>
            <person name="Chapman S.B."/>
            <person name="Chen Z."/>
            <person name="Freedman E."/>
            <person name="Gellesch M."/>
            <person name="Goldberg J."/>
            <person name="Griggs A."/>
            <person name="Gujja S."/>
            <person name="Heilman E.R."/>
            <person name="Heiman D."/>
            <person name="Howarth C."/>
            <person name="Mehta T."/>
            <person name="Neiman D."/>
            <person name="Pearson M."/>
            <person name="Roberts A."/>
            <person name="Saif S."/>
            <person name="Shea T."/>
            <person name="Shenoy N."/>
            <person name="Sisk P."/>
            <person name="Stolte C."/>
            <person name="Sykes S."/>
            <person name="White J."/>
            <person name="Yandava C."/>
            <person name="Haas B."/>
            <person name="Henn M.R."/>
            <person name="Nusbaum C."/>
            <person name="Birren B."/>
        </authorList>
    </citation>
    <scope>NUCLEOTIDE SEQUENCE [LARGE SCALE GENOMIC DNA]</scope>
</reference>
<accession>A0A1S0UL30</accession>
<feature type="coiled-coil region" evidence="1">
    <location>
        <begin position="1926"/>
        <end position="1974"/>
    </location>
</feature>
<dbReference type="CTD" id="9943583"/>
<feature type="coiled-coil region" evidence="1">
    <location>
        <begin position="10"/>
        <end position="79"/>
    </location>
</feature>
<keyword evidence="1" id="KW-0175">Coiled coil</keyword>
<dbReference type="FunCoup" id="A0A1S0UL30">
    <property type="interactions" value="1663"/>
</dbReference>
<evidence type="ECO:0000256" key="1">
    <source>
        <dbReference type="SAM" id="Coils"/>
    </source>
</evidence>
<feature type="coiled-coil region" evidence="1">
    <location>
        <begin position="2022"/>
        <end position="2189"/>
    </location>
</feature>